<dbReference type="Proteomes" id="UP001180020">
    <property type="component" value="Unassembled WGS sequence"/>
</dbReference>
<sequence>MGSISALPAAARRLQGKVALITGGASGIGEATARLFSAHGAKVVIADIQDGPGRSVSADLGGPSNCLYLRCDVTEESDIRDAVDATVSTFGGLDVMHNNAGTMDPYSPLAEIEKSRFERVLAVNLTGCFLGTKHAARVMVPKRRGSIVMTASTSAVTGVVGMSVTPAYTASKHGLLGLMRHAACELGRFGVRVNCVSPYGLATPLAKKVLCVERDAEVEEAFGRYTALKGVALRAVDVAHAALYLASEEAKYMSGHNLVVDGGFTSSVCLPSDYSFSDKK</sequence>
<evidence type="ECO:0000256" key="2">
    <source>
        <dbReference type="ARBA" id="ARBA00023002"/>
    </source>
</evidence>
<organism evidence="3 4">
    <name type="scientific">Acorus calamus</name>
    <name type="common">Sweet flag</name>
    <dbReference type="NCBI Taxonomy" id="4465"/>
    <lineage>
        <taxon>Eukaryota</taxon>
        <taxon>Viridiplantae</taxon>
        <taxon>Streptophyta</taxon>
        <taxon>Embryophyta</taxon>
        <taxon>Tracheophyta</taxon>
        <taxon>Spermatophyta</taxon>
        <taxon>Magnoliopsida</taxon>
        <taxon>Liliopsida</taxon>
        <taxon>Acoraceae</taxon>
        <taxon>Acorus</taxon>
    </lineage>
</organism>
<dbReference type="NCBIfam" id="NF005559">
    <property type="entry name" value="PRK07231.1"/>
    <property type="match status" value="1"/>
</dbReference>
<protein>
    <submittedName>
        <fullName evidence="3">Momilactone A synthase</fullName>
    </submittedName>
</protein>
<dbReference type="PANTHER" id="PTHR43180:SF30">
    <property type="entry name" value="MOMILACTONE A SYNTHASE"/>
    <property type="match status" value="1"/>
</dbReference>
<name>A0AAV9EE60_ACOCL</name>
<accession>A0AAV9EE60</accession>
<evidence type="ECO:0000256" key="1">
    <source>
        <dbReference type="ARBA" id="ARBA00006484"/>
    </source>
</evidence>
<evidence type="ECO:0000313" key="3">
    <source>
        <dbReference type="EMBL" id="KAK1311163.1"/>
    </source>
</evidence>
<comment type="caution">
    <text evidence="3">The sequence shown here is derived from an EMBL/GenBank/DDBJ whole genome shotgun (WGS) entry which is preliminary data.</text>
</comment>
<dbReference type="FunFam" id="3.40.50.720:FF:000084">
    <property type="entry name" value="Short-chain dehydrogenase reductase"/>
    <property type="match status" value="1"/>
</dbReference>
<dbReference type="GO" id="GO:0016491">
    <property type="term" value="F:oxidoreductase activity"/>
    <property type="evidence" value="ECO:0007669"/>
    <property type="project" value="UniProtKB-KW"/>
</dbReference>
<dbReference type="SUPFAM" id="SSF51735">
    <property type="entry name" value="NAD(P)-binding Rossmann-fold domains"/>
    <property type="match status" value="1"/>
</dbReference>
<dbReference type="PRINTS" id="PR00080">
    <property type="entry name" value="SDRFAMILY"/>
</dbReference>
<dbReference type="EMBL" id="JAUJYO010000008">
    <property type="protein sequence ID" value="KAK1311163.1"/>
    <property type="molecule type" value="Genomic_DNA"/>
</dbReference>
<dbReference type="PANTHER" id="PTHR43180">
    <property type="entry name" value="3-OXOACYL-(ACYL-CARRIER-PROTEIN) REDUCTASE (AFU_ORTHOLOGUE AFUA_6G11210)"/>
    <property type="match status" value="1"/>
</dbReference>
<dbReference type="PRINTS" id="PR00081">
    <property type="entry name" value="GDHRDH"/>
</dbReference>
<reference evidence="3" key="2">
    <citation type="submission" date="2023-06" db="EMBL/GenBank/DDBJ databases">
        <authorList>
            <person name="Ma L."/>
            <person name="Liu K.-W."/>
            <person name="Li Z."/>
            <person name="Hsiao Y.-Y."/>
            <person name="Qi Y."/>
            <person name="Fu T."/>
            <person name="Tang G."/>
            <person name="Zhang D."/>
            <person name="Sun W.-H."/>
            <person name="Liu D.-K."/>
            <person name="Li Y."/>
            <person name="Chen G.-Z."/>
            <person name="Liu X.-D."/>
            <person name="Liao X.-Y."/>
            <person name="Jiang Y.-T."/>
            <person name="Yu X."/>
            <person name="Hao Y."/>
            <person name="Huang J."/>
            <person name="Zhao X.-W."/>
            <person name="Ke S."/>
            <person name="Chen Y.-Y."/>
            <person name="Wu W.-L."/>
            <person name="Hsu J.-L."/>
            <person name="Lin Y.-F."/>
            <person name="Huang M.-D."/>
            <person name="Li C.-Y."/>
            <person name="Huang L."/>
            <person name="Wang Z.-W."/>
            <person name="Zhao X."/>
            <person name="Zhong W.-Y."/>
            <person name="Peng D.-H."/>
            <person name="Ahmad S."/>
            <person name="Lan S."/>
            <person name="Zhang J.-S."/>
            <person name="Tsai W.-C."/>
            <person name="Van De Peer Y."/>
            <person name="Liu Z.-J."/>
        </authorList>
    </citation>
    <scope>NUCLEOTIDE SEQUENCE</scope>
    <source>
        <strain evidence="3">CP</strain>
        <tissue evidence="3">Leaves</tissue>
    </source>
</reference>
<proteinExistence type="inferred from homology"/>
<gene>
    <name evidence="3" type="ORF">QJS10_CPA08g01425</name>
</gene>
<keyword evidence="4" id="KW-1185">Reference proteome</keyword>
<dbReference type="AlphaFoldDB" id="A0AAV9EE60"/>
<dbReference type="Pfam" id="PF13561">
    <property type="entry name" value="adh_short_C2"/>
    <property type="match status" value="1"/>
</dbReference>
<evidence type="ECO:0000313" key="4">
    <source>
        <dbReference type="Proteomes" id="UP001180020"/>
    </source>
</evidence>
<dbReference type="PROSITE" id="PS00061">
    <property type="entry name" value="ADH_SHORT"/>
    <property type="match status" value="1"/>
</dbReference>
<comment type="similarity">
    <text evidence="1">Belongs to the short-chain dehydrogenases/reductases (SDR) family.</text>
</comment>
<reference evidence="3" key="1">
    <citation type="journal article" date="2023" name="Nat. Commun.">
        <title>Diploid and tetraploid genomes of Acorus and the evolution of monocots.</title>
        <authorList>
            <person name="Ma L."/>
            <person name="Liu K.W."/>
            <person name="Li Z."/>
            <person name="Hsiao Y.Y."/>
            <person name="Qi Y."/>
            <person name="Fu T."/>
            <person name="Tang G.D."/>
            <person name="Zhang D."/>
            <person name="Sun W.H."/>
            <person name="Liu D.K."/>
            <person name="Li Y."/>
            <person name="Chen G.Z."/>
            <person name="Liu X.D."/>
            <person name="Liao X.Y."/>
            <person name="Jiang Y.T."/>
            <person name="Yu X."/>
            <person name="Hao Y."/>
            <person name="Huang J."/>
            <person name="Zhao X.W."/>
            <person name="Ke S."/>
            <person name="Chen Y.Y."/>
            <person name="Wu W.L."/>
            <person name="Hsu J.L."/>
            <person name="Lin Y.F."/>
            <person name="Huang M.D."/>
            <person name="Li C.Y."/>
            <person name="Huang L."/>
            <person name="Wang Z.W."/>
            <person name="Zhao X."/>
            <person name="Zhong W.Y."/>
            <person name="Peng D.H."/>
            <person name="Ahmad S."/>
            <person name="Lan S."/>
            <person name="Zhang J.S."/>
            <person name="Tsai W.C."/>
            <person name="Van de Peer Y."/>
            <person name="Liu Z.J."/>
        </authorList>
    </citation>
    <scope>NUCLEOTIDE SEQUENCE</scope>
    <source>
        <strain evidence="3">CP</strain>
    </source>
</reference>
<dbReference type="Gene3D" id="3.40.50.720">
    <property type="entry name" value="NAD(P)-binding Rossmann-like Domain"/>
    <property type="match status" value="1"/>
</dbReference>
<dbReference type="InterPro" id="IPR002347">
    <property type="entry name" value="SDR_fam"/>
</dbReference>
<keyword evidence="2" id="KW-0560">Oxidoreductase</keyword>
<dbReference type="InterPro" id="IPR036291">
    <property type="entry name" value="NAD(P)-bd_dom_sf"/>
</dbReference>
<dbReference type="InterPro" id="IPR020904">
    <property type="entry name" value="Sc_DH/Rdtase_CS"/>
</dbReference>